<accession>A0A139ADD4</accession>
<feature type="region of interest" description="Disordered" evidence="1">
    <location>
        <begin position="54"/>
        <end position="97"/>
    </location>
</feature>
<dbReference type="Proteomes" id="UP000070544">
    <property type="component" value="Unassembled WGS sequence"/>
</dbReference>
<protein>
    <submittedName>
        <fullName evidence="2">Uncharacterized protein</fullName>
    </submittedName>
</protein>
<name>A0A139ADD4_GONPJ</name>
<dbReference type="AlphaFoldDB" id="A0A139ADD4"/>
<sequence length="123" mass="13821">MITPRSWRSRAHLHSSHRIRHPHGRTVRRNFPQSANHSTCLQIRVHGSLVLRHHHDGHSGLHNHPRSRSMPQPSLPSTASRPTVLSRSDLSSVYSDSASRLATQMGVGWGCVTVDDTVEPRLH</sequence>
<feature type="compositionally biased region" description="Low complexity" evidence="1">
    <location>
        <begin position="84"/>
        <end position="97"/>
    </location>
</feature>
<evidence type="ECO:0000313" key="3">
    <source>
        <dbReference type="Proteomes" id="UP000070544"/>
    </source>
</evidence>
<gene>
    <name evidence="2" type="ORF">M427DRAFT_335031</name>
</gene>
<evidence type="ECO:0000313" key="2">
    <source>
        <dbReference type="EMBL" id="KXS14836.1"/>
    </source>
</evidence>
<organism evidence="2 3">
    <name type="scientific">Gonapodya prolifera (strain JEL478)</name>
    <name type="common">Monoblepharis prolifera</name>
    <dbReference type="NCBI Taxonomy" id="1344416"/>
    <lineage>
        <taxon>Eukaryota</taxon>
        <taxon>Fungi</taxon>
        <taxon>Fungi incertae sedis</taxon>
        <taxon>Chytridiomycota</taxon>
        <taxon>Chytridiomycota incertae sedis</taxon>
        <taxon>Monoblepharidomycetes</taxon>
        <taxon>Monoblepharidales</taxon>
        <taxon>Gonapodyaceae</taxon>
        <taxon>Gonapodya</taxon>
    </lineage>
</organism>
<feature type="compositionally biased region" description="Basic residues" evidence="1">
    <location>
        <begin position="54"/>
        <end position="67"/>
    </location>
</feature>
<feature type="compositionally biased region" description="Polar residues" evidence="1">
    <location>
        <begin position="69"/>
        <end position="83"/>
    </location>
</feature>
<reference evidence="2 3" key="1">
    <citation type="journal article" date="2015" name="Genome Biol. Evol.">
        <title>Phylogenomic analyses indicate that early fungi evolved digesting cell walls of algal ancestors of land plants.</title>
        <authorList>
            <person name="Chang Y."/>
            <person name="Wang S."/>
            <person name="Sekimoto S."/>
            <person name="Aerts A.L."/>
            <person name="Choi C."/>
            <person name="Clum A."/>
            <person name="LaButti K.M."/>
            <person name="Lindquist E.A."/>
            <person name="Yee Ngan C."/>
            <person name="Ohm R.A."/>
            <person name="Salamov A.A."/>
            <person name="Grigoriev I.V."/>
            <person name="Spatafora J.W."/>
            <person name="Berbee M.L."/>
        </authorList>
    </citation>
    <scope>NUCLEOTIDE SEQUENCE [LARGE SCALE GENOMIC DNA]</scope>
    <source>
        <strain evidence="2 3">JEL478</strain>
    </source>
</reference>
<keyword evidence="3" id="KW-1185">Reference proteome</keyword>
<dbReference type="EMBL" id="KQ965766">
    <property type="protein sequence ID" value="KXS14836.1"/>
    <property type="molecule type" value="Genomic_DNA"/>
</dbReference>
<proteinExistence type="predicted"/>
<evidence type="ECO:0000256" key="1">
    <source>
        <dbReference type="SAM" id="MobiDB-lite"/>
    </source>
</evidence>